<dbReference type="PROSITE" id="PS51257">
    <property type="entry name" value="PROKAR_LIPOPROTEIN"/>
    <property type="match status" value="1"/>
</dbReference>
<evidence type="ECO:0000256" key="1">
    <source>
        <dbReference type="ARBA" id="ARBA00007164"/>
    </source>
</evidence>
<evidence type="ECO:0000256" key="6">
    <source>
        <dbReference type="ARBA" id="ARBA00023316"/>
    </source>
</evidence>
<protein>
    <submittedName>
        <fullName evidence="9">D-alanyl-D-alanine carboxypeptidase</fullName>
    </submittedName>
</protein>
<keyword evidence="9" id="KW-0121">Carboxypeptidase</keyword>
<evidence type="ECO:0000259" key="8">
    <source>
        <dbReference type="Pfam" id="PF00768"/>
    </source>
</evidence>
<keyword evidence="2" id="KW-0732">Signal</keyword>
<evidence type="ECO:0000313" key="9">
    <source>
        <dbReference type="EMBL" id="GIH41345.1"/>
    </source>
</evidence>
<sequence>MRSARRDRVRPLPRAVLAVLALVVAAGATGCLGPSGWERLPAPRHVTGVALPWPADGQAVVAMAGEGVLGSSGSMTPVPIASVTKVMTAYVLLRGHPLRDGEEGPLIEVDGTAAAESLSATESTVPVRQGQRLSLRRLLELMMIPSGNNVARLLARWDAGTQEGFVRKMNAAARALGMADTVYTGASGYEDSTVSTAADQVKLAGEAMRNEVFRRIVATTRTSLPGDPRVIRNTNTLLGRNGVIGIKTGSGTRAGGSLMWAVTVGSGDGARLVLGVVLSQRVGADPEAAKQAALDASDRLITAVRAAVPRLVAAGRTGGVRGAMSTRAAAVQYNVDISGETARRGAAR</sequence>
<dbReference type="PANTHER" id="PTHR21581">
    <property type="entry name" value="D-ALANYL-D-ALANINE CARBOXYPEPTIDASE"/>
    <property type="match status" value="1"/>
</dbReference>
<keyword evidence="3" id="KW-0378">Hydrolase</keyword>
<comment type="caution">
    <text evidence="9">The sequence shown here is derived from an EMBL/GenBank/DDBJ whole genome shotgun (WGS) entry which is preliminary data.</text>
</comment>
<keyword evidence="9" id="KW-0645">Protease</keyword>
<dbReference type="PRINTS" id="PR00725">
    <property type="entry name" value="DADACBPTASE1"/>
</dbReference>
<name>A0ABQ4G2T2_9ACTN</name>
<keyword evidence="4" id="KW-0133">Cell shape</keyword>
<proteinExistence type="inferred from homology"/>
<dbReference type="PANTHER" id="PTHR21581:SF33">
    <property type="entry name" value="D-ALANYL-D-ALANINE CARBOXYPEPTIDASE DACB"/>
    <property type="match status" value="1"/>
</dbReference>
<dbReference type="GO" id="GO:0004180">
    <property type="term" value="F:carboxypeptidase activity"/>
    <property type="evidence" value="ECO:0007669"/>
    <property type="project" value="UniProtKB-KW"/>
</dbReference>
<organism evidence="9 10">
    <name type="scientific">Microbispora corallina</name>
    <dbReference type="NCBI Taxonomy" id="83302"/>
    <lineage>
        <taxon>Bacteria</taxon>
        <taxon>Bacillati</taxon>
        <taxon>Actinomycetota</taxon>
        <taxon>Actinomycetes</taxon>
        <taxon>Streptosporangiales</taxon>
        <taxon>Streptosporangiaceae</taxon>
        <taxon>Microbispora</taxon>
    </lineage>
</organism>
<dbReference type="RefSeq" id="WP_204058689.1">
    <property type="nucleotide sequence ID" value="NZ_BAAAGP010000012.1"/>
</dbReference>
<evidence type="ECO:0000256" key="4">
    <source>
        <dbReference type="ARBA" id="ARBA00022960"/>
    </source>
</evidence>
<evidence type="ECO:0000256" key="5">
    <source>
        <dbReference type="ARBA" id="ARBA00022984"/>
    </source>
</evidence>
<evidence type="ECO:0000256" key="7">
    <source>
        <dbReference type="RuleBase" id="RU004016"/>
    </source>
</evidence>
<dbReference type="InterPro" id="IPR012338">
    <property type="entry name" value="Beta-lactam/transpept-like"/>
</dbReference>
<evidence type="ECO:0000256" key="3">
    <source>
        <dbReference type="ARBA" id="ARBA00022801"/>
    </source>
</evidence>
<dbReference type="EMBL" id="BOOC01000021">
    <property type="protein sequence ID" value="GIH41345.1"/>
    <property type="molecule type" value="Genomic_DNA"/>
</dbReference>
<comment type="similarity">
    <text evidence="1 7">Belongs to the peptidase S11 family.</text>
</comment>
<dbReference type="SUPFAM" id="SSF56601">
    <property type="entry name" value="beta-lactamase/transpeptidase-like"/>
    <property type="match status" value="1"/>
</dbReference>
<accession>A0ABQ4G2T2</accession>
<keyword evidence="6" id="KW-0961">Cell wall biogenesis/degradation</keyword>
<dbReference type="Pfam" id="PF00768">
    <property type="entry name" value="Peptidase_S11"/>
    <property type="match status" value="1"/>
</dbReference>
<dbReference type="Gene3D" id="3.40.710.10">
    <property type="entry name" value="DD-peptidase/beta-lactamase superfamily"/>
    <property type="match status" value="1"/>
</dbReference>
<feature type="domain" description="Peptidase S11 D-alanyl-D-alanine carboxypeptidase A N-terminal" evidence="8">
    <location>
        <begin position="61"/>
        <end position="265"/>
    </location>
</feature>
<reference evidence="9 10" key="1">
    <citation type="submission" date="2021-01" db="EMBL/GenBank/DDBJ databases">
        <title>Whole genome shotgun sequence of Microbispora corallina NBRC 16416.</title>
        <authorList>
            <person name="Komaki H."/>
            <person name="Tamura T."/>
        </authorList>
    </citation>
    <scope>NUCLEOTIDE SEQUENCE [LARGE SCALE GENOMIC DNA]</scope>
    <source>
        <strain evidence="9 10">NBRC 16416</strain>
    </source>
</reference>
<dbReference type="InterPro" id="IPR001967">
    <property type="entry name" value="Peptidase_S11_N"/>
</dbReference>
<evidence type="ECO:0000313" key="10">
    <source>
        <dbReference type="Proteomes" id="UP000603904"/>
    </source>
</evidence>
<evidence type="ECO:0000256" key="2">
    <source>
        <dbReference type="ARBA" id="ARBA00022729"/>
    </source>
</evidence>
<dbReference type="InterPro" id="IPR018044">
    <property type="entry name" value="Peptidase_S11"/>
</dbReference>
<dbReference type="Proteomes" id="UP000603904">
    <property type="component" value="Unassembled WGS sequence"/>
</dbReference>
<gene>
    <name evidence="9" type="primary">dacC_2</name>
    <name evidence="9" type="ORF">Mco01_43450</name>
</gene>
<keyword evidence="5" id="KW-0573">Peptidoglycan synthesis</keyword>
<keyword evidence="10" id="KW-1185">Reference proteome</keyword>